<protein>
    <submittedName>
        <fullName evidence="2">Uncharacterized protein</fullName>
    </submittedName>
</protein>
<accession>A0A3D9L7N8</accession>
<dbReference type="EMBL" id="QREG01000004">
    <property type="protein sequence ID" value="REE01131.1"/>
    <property type="molecule type" value="Genomic_DNA"/>
</dbReference>
<evidence type="ECO:0000313" key="3">
    <source>
        <dbReference type="Proteomes" id="UP000256779"/>
    </source>
</evidence>
<name>A0A3D9L7N8_MARFU</name>
<sequence length="199" mass="22368">MKNTCVALLLLILSSCTYYSGVYDLSLNQVKSGTKNYPLTANTMTHSDSLIDITWKLNATSFSFQLVNKSNSNLRINWNEAVYVDHSGTSGAIIHSEVKYIDKNKPQKPTVIVAGSKVEDIIVPSENIYYVSGQYGGWKTKPILPNWGRSQEELDALTDVYIDKDISILLPISSGEDTYEYLFKFHVNDFKNTGKMSVY</sequence>
<dbReference type="AlphaFoldDB" id="A0A3D9L7N8"/>
<evidence type="ECO:0000256" key="1">
    <source>
        <dbReference type="SAM" id="SignalP"/>
    </source>
</evidence>
<keyword evidence="3" id="KW-1185">Reference proteome</keyword>
<organism evidence="2 3">
    <name type="scientific">Marinoscillum furvescens DSM 4134</name>
    <dbReference type="NCBI Taxonomy" id="1122208"/>
    <lineage>
        <taxon>Bacteria</taxon>
        <taxon>Pseudomonadati</taxon>
        <taxon>Bacteroidota</taxon>
        <taxon>Cytophagia</taxon>
        <taxon>Cytophagales</taxon>
        <taxon>Reichenbachiellaceae</taxon>
        <taxon>Marinoscillum</taxon>
    </lineage>
</organism>
<keyword evidence="1" id="KW-0732">Signal</keyword>
<reference evidence="2 3" key="1">
    <citation type="submission" date="2018-07" db="EMBL/GenBank/DDBJ databases">
        <title>Genomic Encyclopedia of Type Strains, Phase IV (KMG-IV): sequencing the most valuable type-strain genomes for metagenomic binning, comparative biology and taxonomic classification.</title>
        <authorList>
            <person name="Goeker M."/>
        </authorList>
    </citation>
    <scope>NUCLEOTIDE SEQUENCE [LARGE SCALE GENOMIC DNA]</scope>
    <source>
        <strain evidence="2 3">DSM 4134</strain>
    </source>
</reference>
<proteinExistence type="predicted"/>
<feature type="signal peptide" evidence="1">
    <location>
        <begin position="1"/>
        <end position="20"/>
    </location>
</feature>
<dbReference type="PROSITE" id="PS51257">
    <property type="entry name" value="PROKAR_LIPOPROTEIN"/>
    <property type="match status" value="1"/>
</dbReference>
<gene>
    <name evidence="2" type="ORF">C7460_104151</name>
</gene>
<dbReference type="Proteomes" id="UP000256779">
    <property type="component" value="Unassembled WGS sequence"/>
</dbReference>
<feature type="chain" id="PRO_5017622767" evidence="1">
    <location>
        <begin position="21"/>
        <end position="199"/>
    </location>
</feature>
<evidence type="ECO:0000313" key="2">
    <source>
        <dbReference type="EMBL" id="REE01131.1"/>
    </source>
</evidence>
<dbReference type="OrthoDB" id="797132at2"/>
<comment type="caution">
    <text evidence="2">The sequence shown here is derived from an EMBL/GenBank/DDBJ whole genome shotgun (WGS) entry which is preliminary data.</text>
</comment>